<evidence type="ECO:0000313" key="1">
    <source>
        <dbReference type="EMBL" id="RRT40638.1"/>
    </source>
</evidence>
<dbReference type="AlphaFoldDB" id="A0A426XMA3"/>
<protein>
    <submittedName>
        <fullName evidence="1">Uncharacterized protein</fullName>
    </submittedName>
</protein>
<comment type="caution">
    <text evidence="1">The sequence shown here is derived from an EMBL/GenBank/DDBJ whole genome shotgun (WGS) entry which is preliminary data.</text>
</comment>
<gene>
    <name evidence="1" type="ORF">B296_00058390</name>
</gene>
<proteinExistence type="predicted"/>
<sequence>TTAEMARCGVGWKSPASPRSATAANRVSSLSFRHCCYSVPSPFPPLALLLDPVISSSELGMRRVTVFTGPSEMERLQ</sequence>
<evidence type="ECO:0000313" key="2">
    <source>
        <dbReference type="Proteomes" id="UP000287651"/>
    </source>
</evidence>
<dbReference type="EMBL" id="AMZH03019226">
    <property type="protein sequence ID" value="RRT40638.1"/>
    <property type="molecule type" value="Genomic_DNA"/>
</dbReference>
<accession>A0A426XMA3</accession>
<dbReference type="Proteomes" id="UP000287651">
    <property type="component" value="Unassembled WGS sequence"/>
</dbReference>
<feature type="non-terminal residue" evidence="1">
    <location>
        <position position="1"/>
    </location>
</feature>
<reference evidence="1 2" key="1">
    <citation type="journal article" date="2014" name="Agronomy (Basel)">
        <title>A Draft Genome Sequence for Ensete ventricosum, the Drought-Tolerant Tree Against Hunger.</title>
        <authorList>
            <person name="Harrison J."/>
            <person name="Moore K.A."/>
            <person name="Paszkiewicz K."/>
            <person name="Jones T."/>
            <person name="Grant M."/>
            <person name="Ambacheew D."/>
            <person name="Muzemil S."/>
            <person name="Studholme D.J."/>
        </authorList>
    </citation>
    <scope>NUCLEOTIDE SEQUENCE [LARGE SCALE GENOMIC DNA]</scope>
</reference>
<name>A0A426XMA3_ENSVE</name>
<organism evidence="1 2">
    <name type="scientific">Ensete ventricosum</name>
    <name type="common">Abyssinian banana</name>
    <name type="synonym">Musa ensete</name>
    <dbReference type="NCBI Taxonomy" id="4639"/>
    <lineage>
        <taxon>Eukaryota</taxon>
        <taxon>Viridiplantae</taxon>
        <taxon>Streptophyta</taxon>
        <taxon>Embryophyta</taxon>
        <taxon>Tracheophyta</taxon>
        <taxon>Spermatophyta</taxon>
        <taxon>Magnoliopsida</taxon>
        <taxon>Liliopsida</taxon>
        <taxon>Zingiberales</taxon>
        <taxon>Musaceae</taxon>
        <taxon>Ensete</taxon>
    </lineage>
</organism>